<dbReference type="EMBL" id="JANPWB010000002">
    <property type="protein sequence ID" value="KAJ1208128.1"/>
    <property type="molecule type" value="Genomic_DNA"/>
</dbReference>
<reference evidence="2" key="1">
    <citation type="journal article" date="2022" name="bioRxiv">
        <title>Sequencing and chromosome-scale assembly of the giantPleurodeles waltlgenome.</title>
        <authorList>
            <person name="Brown T."/>
            <person name="Elewa A."/>
            <person name="Iarovenko S."/>
            <person name="Subramanian E."/>
            <person name="Araus A.J."/>
            <person name="Petzold A."/>
            <person name="Susuki M."/>
            <person name="Suzuki K.-i.T."/>
            <person name="Hayashi T."/>
            <person name="Toyoda A."/>
            <person name="Oliveira C."/>
            <person name="Osipova E."/>
            <person name="Leigh N.D."/>
            <person name="Simon A."/>
            <person name="Yun M.H."/>
        </authorList>
    </citation>
    <scope>NUCLEOTIDE SEQUENCE</scope>
    <source>
        <strain evidence="2">20211129_DDA</strain>
        <tissue evidence="2">Liver</tissue>
    </source>
</reference>
<evidence type="ECO:0000256" key="1">
    <source>
        <dbReference type="SAM" id="MobiDB-lite"/>
    </source>
</evidence>
<dbReference type="AlphaFoldDB" id="A0AAV7W2F4"/>
<evidence type="ECO:0000313" key="3">
    <source>
        <dbReference type="Proteomes" id="UP001066276"/>
    </source>
</evidence>
<evidence type="ECO:0000313" key="2">
    <source>
        <dbReference type="EMBL" id="KAJ1208128.1"/>
    </source>
</evidence>
<dbReference type="Proteomes" id="UP001066276">
    <property type="component" value="Chromosome 1_2"/>
</dbReference>
<gene>
    <name evidence="2" type="ORF">NDU88_003517</name>
</gene>
<protein>
    <submittedName>
        <fullName evidence="2">Uncharacterized protein</fullName>
    </submittedName>
</protein>
<keyword evidence="3" id="KW-1185">Reference proteome</keyword>
<feature type="region of interest" description="Disordered" evidence="1">
    <location>
        <begin position="19"/>
        <end position="49"/>
    </location>
</feature>
<name>A0AAV7W2F4_PLEWA</name>
<proteinExistence type="predicted"/>
<accession>A0AAV7W2F4</accession>
<sequence length="66" mass="7378">MFLASPRCPTVRLGLRPRGRHIKKRSHSASVSNVHQPEKLEANGCGATQPSCPPETLKQLIRIYQE</sequence>
<organism evidence="2 3">
    <name type="scientific">Pleurodeles waltl</name>
    <name type="common">Iberian ribbed newt</name>
    <dbReference type="NCBI Taxonomy" id="8319"/>
    <lineage>
        <taxon>Eukaryota</taxon>
        <taxon>Metazoa</taxon>
        <taxon>Chordata</taxon>
        <taxon>Craniata</taxon>
        <taxon>Vertebrata</taxon>
        <taxon>Euteleostomi</taxon>
        <taxon>Amphibia</taxon>
        <taxon>Batrachia</taxon>
        <taxon>Caudata</taxon>
        <taxon>Salamandroidea</taxon>
        <taxon>Salamandridae</taxon>
        <taxon>Pleurodelinae</taxon>
        <taxon>Pleurodeles</taxon>
    </lineage>
</organism>
<comment type="caution">
    <text evidence="2">The sequence shown here is derived from an EMBL/GenBank/DDBJ whole genome shotgun (WGS) entry which is preliminary data.</text>
</comment>